<dbReference type="InterPro" id="IPR001810">
    <property type="entry name" value="F-box_dom"/>
</dbReference>
<dbReference type="Pfam" id="PF12937">
    <property type="entry name" value="F-box-like"/>
    <property type="match status" value="1"/>
</dbReference>
<reference evidence="2 3" key="2">
    <citation type="journal article" date="2012" name="PLoS Pathog.">
        <title>Diverse lifestyles and strategies of plant pathogenesis encoded in the genomes of eighteen Dothideomycetes fungi.</title>
        <authorList>
            <person name="Ohm R.A."/>
            <person name="Feau N."/>
            <person name="Henrissat B."/>
            <person name="Schoch C.L."/>
            <person name="Horwitz B.A."/>
            <person name="Barry K.W."/>
            <person name="Condon B.J."/>
            <person name="Copeland A.C."/>
            <person name="Dhillon B."/>
            <person name="Glaser F."/>
            <person name="Hesse C.N."/>
            <person name="Kosti I."/>
            <person name="LaButti K."/>
            <person name="Lindquist E.A."/>
            <person name="Lucas S."/>
            <person name="Salamov A.A."/>
            <person name="Bradshaw R.E."/>
            <person name="Ciuffetti L."/>
            <person name="Hamelin R.C."/>
            <person name="Kema G.H.J."/>
            <person name="Lawrence C."/>
            <person name="Scott J.A."/>
            <person name="Spatafora J.W."/>
            <person name="Turgeon B.G."/>
            <person name="de Wit P.J.G.M."/>
            <person name="Zhong S."/>
            <person name="Goodwin S.B."/>
            <person name="Grigoriev I.V."/>
        </authorList>
    </citation>
    <scope>NUCLEOTIDE SEQUENCE [LARGE SCALE GENOMIC DNA]</scope>
    <source>
        <strain evidence="3">NZE10 / CBS 128990</strain>
    </source>
</reference>
<reference evidence="3" key="1">
    <citation type="journal article" date="2012" name="PLoS Genet.">
        <title>The genomes of the fungal plant pathogens Cladosporium fulvum and Dothistroma septosporum reveal adaptation to different hosts and lifestyles but also signatures of common ancestry.</title>
        <authorList>
            <person name="de Wit P.J.G.M."/>
            <person name="van der Burgt A."/>
            <person name="Oekmen B."/>
            <person name="Stergiopoulos I."/>
            <person name="Abd-Elsalam K.A."/>
            <person name="Aerts A.L."/>
            <person name="Bahkali A.H."/>
            <person name="Beenen H.G."/>
            <person name="Chettri P."/>
            <person name="Cox M.P."/>
            <person name="Datema E."/>
            <person name="de Vries R.P."/>
            <person name="Dhillon B."/>
            <person name="Ganley A.R."/>
            <person name="Griffiths S.A."/>
            <person name="Guo Y."/>
            <person name="Hamelin R.C."/>
            <person name="Henrissat B."/>
            <person name="Kabir M.S."/>
            <person name="Jashni M.K."/>
            <person name="Kema G."/>
            <person name="Klaubauf S."/>
            <person name="Lapidus A."/>
            <person name="Levasseur A."/>
            <person name="Lindquist E."/>
            <person name="Mehrabi R."/>
            <person name="Ohm R.A."/>
            <person name="Owen T.J."/>
            <person name="Salamov A."/>
            <person name="Schwelm A."/>
            <person name="Schijlen E."/>
            <person name="Sun H."/>
            <person name="van den Burg H.A."/>
            <person name="van Ham R.C.H.J."/>
            <person name="Zhang S."/>
            <person name="Goodwin S.B."/>
            <person name="Grigoriev I.V."/>
            <person name="Collemare J."/>
            <person name="Bradshaw R.E."/>
        </authorList>
    </citation>
    <scope>NUCLEOTIDE SEQUENCE [LARGE SCALE GENOMIC DNA]</scope>
    <source>
        <strain evidence="3">NZE10 / CBS 128990</strain>
    </source>
</reference>
<organism evidence="2 3">
    <name type="scientific">Dothistroma septosporum (strain NZE10 / CBS 128990)</name>
    <name type="common">Red band needle blight fungus</name>
    <name type="synonym">Mycosphaerella pini</name>
    <dbReference type="NCBI Taxonomy" id="675120"/>
    <lineage>
        <taxon>Eukaryota</taxon>
        <taxon>Fungi</taxon>
        <taxon>Dikarya</taxon>
        <taxon>Ascomycota</taxon>
        <taxon>Pezizomycotina</taxon>
        <taxon>Dothideomycetes</taxon>
        <taxon>Dothideomycetidae</taxon>
        <taxon>Mycosphaerellales</taxon>
        <taxon>Mycosphaerellaceae</taxon>
        <taxon>Dothistroma</taxon>
    </lineage>
</organism>
<evidence type="ECO:0000313" key="3">
    <source>
        <dbReference type="Proteomes" id="UP000016933"/>
    </source>
</evidence>
<dbReference type="Proteomes" id="UP000016933">
    <property type="component" value="Unassembled WGS sequence"/>
</dbReference>
<accession>N1PR33</accession>
<evidence type="ECO:0000259" key="1">
    <source>
        <dbReference type="PROSITE" id="PS50181"/>
    </source>
</evidence>
<protein>
    <recommendedName>
        <fullName evidence="1">F-box domain-containing protein</fullName>
    </recommendedName>
</protein>
<gene>
    <name evidence="2" type="ORF">DOTSEDRAFT_33506</name>
</gene>
<dbReference type="PROSITE" id="PS50181">
    <property type="entry name" value="FBOX"/>
    <property type="match status" value="1"/>
</dbReference>
<name>N1PR33_DOTSN</name>
<sequence length="201" mass="23058">METTTTASLGNLPVELFLHVASYLSKSSLLSLRLANNDFRDLLHHIWLRVARQSTMSLCERVAIDRYTFEEDDVKRGRRKCLICGTHGLTTQFKSAAPICNAHQGRFTRWHVPENRSGWTLAQYERDAAREAVWVNVQRPFCVHEQKIVGWDVELCRCDCSDCGHFMVDCRVRVQLEDNKLSFCGAPRAMETLEGKHCLCV</sequence>
<proteinExistence type="predicted"/>
<dbReference type="InterPro" id="IPR036047">
    <property type="entry name" value="F-box-like_dom_sf"/>
</dbReference>
<dbReference type="OMA" id="NITHIGH"/>
<dbReference type="eggNOG" id="ENOG502RA77">
    <property type="taxonomic scope" value="Eukaryota"/>
</dbReference>
<evidence type="ECO:0000313" key="2">
    <source>
        <dbReference type="EMBL" id="EME44879.1"/>
    </source>
</evidence>
<feature type="domain" description="F-box" evidence="1">
    <location>
        <begin position="6"/>
        <end position="50"/>
    </location>
</feature>
<dbReference type="AlphaFoldDB" id="N1PR33"/>
<dbReference type="HOGENOM" id="CLU_1360369_0_0_1"/>
<dbReference type="EMBL" id="KB446538">
    <property type="protein sequence ID" value="EME44879.1"/>
    <property type="molecule type" value="Genomic_DNA"/>
</dbReference>
<keyword evidence="3" id="KW-1185">Reference proteome</keyword>
<dbReference type="SUPFAM" id="SSF81383">
    <property type="entry name" value="F-box domain"/>
    <property type="match status" value="1"/>
</dbReference>
<dbReference type="OrthoDB" id="3647480at2759"/>